<name>A0ABN2KZL8_9MICO</name>
<accession>A0ABN2KZL8</accession>
<keyword evidence="1" id="KW-1133">Transmembrane helix</keyword>
<dbReference type="EMBL" id="BAAANH010000008">
    <property type="protein sequence ID" value="GAA1770368.1"/>
    <property type="molecule type" value="Genomic_DNA"/>
</dbReference>
<dbReference type="RefSeq" id="WP_232499700.1">
    <property type="nucleotide sequence ID" value="NZ_BAAANH010000008.1"/>
</dbReference>
<keyword evidence="3" id="KW-1185">Reference proteome</keyword>
<feature type="transmembrane region" description="Helical" evidence="1">
    <location>
        <begin position="109"/>
        <end position="130"/>
    </location>
</feature>
<evidence type="ECO:0000313" key="2">
    <source>
        <dbReference type="EMBL" id="GAA1770368.1"/>
    </source>
</evidence>
<evidence type="ECO:0000256" key="1">
    <source>
        <dbReference type="SAM" id="Phobius"/>
    </source>
</evidence>
<proteinExistence type="predicted"/>
<sequence length="131" mass="14479">MGAAEIISVVSEVIGWIALGVGLVCLLLALLIRIADGRWVRTDAVVVDYEEHSVIRWFAEGSFHSRILGSEEREHVTRPDEEPAYYKQRDPDRLRLHEPPAGRRVIRNVGLVLLGIAALAGLVGLVLMFVG</sequence>
<evidence type="ECO:0008006" key="4">
    <source>
        <dbReference type="Google" id="ProtNLM"/>
    </source>
</evidence>
<keyword evidence="1" id="KW-0472">Membrane</keyword>
<evidence type="ECO:0000313" key="3">
    <source>
        <dbReference type="Proteomes" id="UP001500506"/>
    </source>
</evidence>
<organism evidence="2 3">
    <name type="scientific">Agromyces humatus</name>
    <dbReference type="NCBI Taxonomy" id="279573"/>
    <lineage>
        <taxon>Bacteria</taxon>
        <taxon>Bacillati</taxon>
        <taxon>Actinomycetota</taxon>
        <taxon>Actinomycetes</taxon>
        <taxon>Micrococcales</taxon>
        <taxon>Microbacteriaceae</taxon>
        <taxon>Agromyces</taxon>
    </lineage>
</organism>
<comment type="caution">
    <text evidence="2">The sequence shown here is derived from an EMBL/GenBank/DDBJ whole genome shotgun (WGS) entry which is preliminary data.</text>
</comment>
<dbReference type="Proteomes" id="UP001500506">
    <property type="component" value="Unassembled WGS sequence"/>
</dbReference>
<reference evidence="3" key="1">
    <citation type="journal article" date="2019" name="Int. J. Syst. Evol. Microbiol.">
        <title>The Global Catalogue of Microorganisms (GCM) 10K type strain sequencing project: providing services to taxonomists for standard genome sequencing and annotation.</title>
        <authorList>
            <consortium name="The Broad Institute Genomics Platform"/>
            <consortium name="The Broad Institute Genome Sequencing Center for Infectious Disease"/>
            <person name="Wu L."/>
            <person name="Ma J."/>
        </authorList>
    </citation>
    <scope>NUCLEOTIDE SEQUENCE [LARGE SCALE GENOMIC DNA]</scope>
    <source>
        <strain evidence="3">JCM 14319</strain>
    </source>
</reference>
<protein>
    <recommendedName>
        <fullName evidence="4">Sortase</fullName>
    </recommendedName>
</protein>
<gene>
    <name evidence="2" type="ORF">GCM10009747_34490</name>
</gene>
<feature type="transmembrane region" description="Helical" evidence="1">
    <location>
        <begin position="13"/>
        <end position="32"/>
    </location>
</feature>
<keyword evidence="1" id="KW-0812">Transmembrane</keyword>